<sequence>VGEKSVVIPSPSCSAAHRESQASLAHNLNTGAAEGCEVEPDAADDVETGVVAVVLLLLPVLPLNLSLPS</sequence>
<dbReference type="EMBL" id="LXQA010975663">
    <property type="protein sequence ID" value="MCI79533.1"/>
    <property type="molecule type" value="Genomic_DNA"/>
</dbReference>
<evidence type="ECO:0000313" key="1">
    <source>
        <dbReference type="EMBL" id="MCI79533.1"/>
    </source>
</evidence>
<feature type="non-terminal residue" evidence="1">
    <location>
        <position position="1"/>
    </location>
</feature>
<evidence type="ECO:0000313" key="2">
    <source>
        <dbReference type="Proteomes" id="UP000265520"/>
    </source>
</evidence>
<accession>A0A392UWF2</accession>
<comment type="caution">
    <text evidence="1">The sequence shown here is derived from an EMBL/GenBank/DDBJ whole genome shotgun (WGS) entry which is preliminary data.</text>
</comment>
<protein>
    <submittedName>
        <fullName evidence="1">Uncharacterized protein</fullName>
    </submittedName>
</protein>
<name>A0A392UWF2_9FABA</name>
<keyword evidence="2" id="KW-1185">Reference proteome</keyword>
<proteinExistence type="predicted"/>
<dbReference type="AlphaFoldDB" id="A0A392UWF2"/>
<reference evidence="1 2" key="1">
    <citation type="journal article" date="2018" name="Front. Plant Sci.">
        <title>Red Clover (Trifolium pratense) and Zigzag Clover (T. medium) - A Picture of Genomic Similarities and Differences.</title>
        <authorList>
            <person name="Dluhosova J."/>
            <person name="Istvanek J."/>
            <person name="Nedelnik J."/>
            <person name="Repkova J."/>
        </authorList>
    </citation>
    <scope>NUCLEOTIDE SEQUENCE [LARGE SCALE GENOMIC DNA]</scope>
    <source>
        <strain evidence="2">cv. 10/8</strain>
        <tissue evidence="1">Leaf</tissue>
    </source>
</reference>
<organism evidence="1 2">
    <name type="scientific">Trifolium medium</name>
    <dbReference type="NCBI Taxonomy" id="97028"/>
    <lineage>
        <taxon>Eukaryota</taxon>
        <taxon>Viridiplantae</taxon>
        <taxon>Streptophyta</taxon>
        <taxon>Embryophyta</taxon>
        <taxon>Tracheophyta</taxon>
        <taxon>Spermatophyta</taxon>
        <taxon>Magnoliopsida</taxon>
        <taxon>eudicotyledons</taxon>
        <taxon>Gunneridae</taxon>
        <taxon>Pentapetalae</taxon>
        <taxon>rosids</taxon>
        <taxon>fabids</taxon>
        <taxon>Fabales</taxon>
        <taxon>Fabaceae</taxon>
        <taxon>Papilionoideae</taxon>
        <taxon>50 kb inversion clade</taxon>
        <taxon>NPAAA clade</taxon>
        <taxon>Hologalegina</taxon>
        <taxon>IRL clade</taxon>
        <taxon>Trifolieae</taxon>
        <taxon>Trifolium</taxon>
    </lineage>
</organism>
<dbReference type="Proteomes" id="UP000265520">
    <property type="component" value="Unassembled WGS sequence"/>
</dbReference>